<dbReference type="SUPFAM" id="SSF52540">
    <property type="entry name" value="P-loop containing nucleoside triphosphate hydrolases"/>
    <property type="match status" value="1"/>
</dbReference>
<dbReference type="Proteomes" id="UP001178507">
    <property type="component" value="Unassembled WGS sequence"/>
</dbReference>
<dbReference type="InterPro" id="IPR045063">
    <property type="entry name" value="Dynamin_N"/>
</dbReference>
<sequence length="920" mass="102828">MLALLSKSSRLRTLQVQGQLLLRLPPRVASRPPSRAAWRGLSTPAQSGQTSAKGLSAVEPKDPPASAILFRHGQPDLPSDLGPRDLPKPPGKALPRRMQSEPQSVHTRFDPKKLMKAISKAWEVSNKYAIEDFESALLVVVGQQSAGKTTFVERYLKFAFSKVAQGLATRRPSVLTLFPGKGTLIKVVEELPSGEKSEEKTFQGDDSVTKLHEWMREKNDVGQQGKQVVKERLFITICTQECDTPRRIMDLPGLRAAQEKGFEGVNEMILAMVGEAVQKTNTVVVCLADADQDPATNAMFGLFAQKDLNIGLDRRFLVLTKSDKWFASCAPENLPERIKARMEECDRMEGWQSVKPLVVGYTHKLDESSPGRRTQQYKDANREEDDQLADLCAQVSHSQDELQDFWARCGFSKVQPVIEQRALKMDKSLLVNMINQLSRHEGKLRQRLLKIDNELGNLDAAELGKKIELLCSKVLSDSTNFLSRVPGQASRSMLSEVGTVEEFGQTLLEEEEGLSQSRFDFDDAAMADAAYENGIKMIDYSRAGEHSSSSFDKFWQESAPKIMERVRAQGEKLLPGPGLGRAGDFFEHMALDYLRPEEADKIRILNADTSDIEQLFLPQPIRQVVQVVKIKAATMRPVTLYFVQKTSYLMVAGLRCAHQTISKKKDMKVLIEMLGGHDTVFQAMRRGFLDHLLVHADNAFHQSISDHENWINSIGAMRTTQDGLLAQGAAPQHMTCSEEVEKALKDGLFRSLGENFEQEFPSAAAGLKEGLKITDQTGQHGGVIALAAKYVNRMKKEGILTMQKQEETAEKQTVASSLNFPNPQRQYDYYMGTITILLALSAPEFVKSVRVRCLGGLVGSIQHPDYRKSYEESMAKAVIKACVNEKQMKAKEEALKEEKIKIEEQQKDCAEVLKELRSLL</sequence>
<evidence type="ECO:0000259" key="3">
    <source>
        <dbReference type="Pfam" id="PF00350"/>
    </source>
</evidence>
<feature type="region of interest" description="Disordered" evidence="2">
    <location>
        <begin position="27"/>
        <end position="109"/>
    </location>
</feature>
<feature type="compositionally biased region" description="Low complexity" evidence="2">
    <location>
        <begin position="27"/>
        <end position="37"/>
    </location>
</feature>
<evidence type="ECO:0000256" key="2">
    <source>
        <dbReference type="SAM" id="MobiDB-lite"/>
    </source>
</evidence>
<dbReference type="GO" id="GO:0005874">
    <property type="term" value="C:microtubule"/>
    <property type="evidence" value="ECO:0007669"/>
    <property type="project" value="TreeGrafter"/>
</dbReference>
<name>A0AA36I3W1_9DINO</name>
<dbReference type="GO" id="GO:0005737">
    <property type="term" value="C:cytoplasm"/>
    <property type="evidence" value="ECO:0007669"/>
    <property type="project" value="TreeGrafter"/>
</dbReference>
<evidence type="ECO:0000313" key="5">
    <source>
        <dbReference type="Proteomes" id="UP001178507"/>
    </source>
</evidence>
<gene>
    <name evidence="4" type="ORF">EVOR1521_LOCUS7823</name>
</gene>
<accession>A0AA36I3W1</accession>
<reference evidence="4" key="1">
    <citation type="submission" date="2023-08" db="EMBL/GenBank/DDBJ databases">
        <authorList>
            <person name="Chen Y."/>
            <person name="Shah S."/>
            <person name="Dougan E. K."/>
            <person name="Thang M."/>
            <person name="Chan C."/>
        </authorList>
    </citation>
    <scope>NUCLEOTIDE SEQUENCE</scope>
</reference>
<organism evidence="4 5">
    <name type="scientific">Effrenium voratum</name>
    <dbReference type="NCBI Taxonomy" id="2562239"/>
    <lineage>
        <taxon>Eukaryota</taxon>
        <taxon>Sar</taxon>
        <taxon>Alveolata</taxon>
        <taxon>Dinophyceae</taxon>
        <taxon>Suessiales</taxon>
        <taxon>Symbiodiniaceae</taxon>
        <taxon>Effrenium</taxon>
    </lineage>
</organism>
<evidence type="ECO:0000313" key="4">
    <source>
        <dbReference type="EMBL" id="CAJ1379645.1"/>
    </source>
</evidence>
<dbReference type="InterPro" id="IPR027417">
    <property type="entry name" value="P-loop_NTPase"/>
</dbReference>
<dbReference type="AlphaFoldDB" id="A0AA36I3W1"/>
<keyword evidence="5" id="KW-1185">Reference proteome</keyword>
<dbReference type="InterPro" id="IPR022812">
    <property type="entry name" value="Dynamin"/>
</dbReference>
<dbReference type="Gene3D" id="3.40.50.300">
    <property type="entry name" value="P-loop containing nucleotide triphosphate hydrolases"/>
    <property type="match status" value="1"/>
</dbReference>
<feature type="compositionally biased region" description="Polar residues" evidence="2">
    <location>
        <begin position="43"/>
        <end position="53"/>
    </location>
</feature>
<comment type="caution">
    <text evidence="4">The sequence shown here is derived from an EMBL/GenBank/DDBJ whole genome shotgun (WGS) entry which is preliminary data.</text>
</comment>
<keyword evidence="1" id="KW-0175">Coiled coil</keyword>
<protein>
    <recommendedName>
        <fullName evidence="3">Dynamin N-terminal domain-containing protein</fullName>
    </recommendedName>
</protein>
<dbReference type="GO" id="GO:0008017">
    <property type="term" value="F:microtubule binding"/>
    <property type="evidence" value="ECO:0007669"/>
    <property type="project" value="TreeGrafter"/>
</dbReference>
<dbReference type="PANTHER" id="PTHR11566">
    <property type="entry name" value="DYNAMIN"/>
    <property type="match status" value="1"/>
</dbReference>
<feature type="coiled-coil region" evidence="1">
    <location>
        <begin position="885"/>
        <end position="915"/>
    </location>
</feature>
<evidence type="ECO:0000256" key="1">
    <source>
        <dbReference type="SAM" id="Coils"/>
    </source>
</evidence>
<dbReference type="Pfam" id="PF00350">
    <property type="entry name" value="Dynamin_N"/>
    <property type="match status" value="1"/>
</dbReference>
<feature type="domain" description="Dynamin N-terminal" evidence="3">
    <location>
        <begin position="138"/>
        <end position="321"/>
    </location>
</feature>
<proteinExistence type="predicted"/>
<dbReference type="GO" id="GO:0003924">
    <property type="term" value="F:GTPase activity"/>
    <property type="evidence" value="ECO:0007669"/>
    <property type="project" value="TreeGrafter"/>
</dbReference>
<dbReference type="EMBL" id="CAUJNA010000646">
    <property type="protein sequence ID" value="CAJ1379645.1"/>
    <property type="molecule type" value="Genomic_DNA"/>
</dbReference>
<dbReference type="GO" id="GO:0016020">
    <property type="term" value="C:membrane"/>
    <property type="evidence" value="ECO:0007669"/>
    <property type="project" value="TreeGrafter"/>
</dbReference>